<dbReference type="AlphaFoldDB" id="A0A5C5YLR3"/>
<name>A0A5C5YLR3_9BACT</name>
<dbReference type="PANTHER" id="PTHR12110">
    <property type="entry name" value="HYDROXYPYRUVATE ISOMERASE"/>
    <property type="match status" value="1"/>
</dbReference>
<dbReference type="Pfam" id="PF01261">
    <property type="entry name" value="AP_endonuc_2"/>
    <property type="match status" value="1"/>
</dbReference>
<dbReference type="RefSeq" id="WP_146587698.1">
    <property type="nucleotide sequence ID" value="NZ_SJPO01000006.1"/>
</dbReference>
<dbReference type="InterPro" id="IPR036237">
    <property type="entry name" value="Xyl_isomerase-like_sf"/>
</dbReference>
<dbReference type="Proteomes" id="UP000318478">
    <property type="component" value="Unassembled WGS sequence"/>
</dbReference>
<keyword evidence="3" id="KW-1185">Reference proteome</keyword>
<dbReference type="EMBL" id="SJPO01000006">
    <property type="protein sequence ID" value="TWT75901.1"/>
    <property type="molecule type" value="Genomic_DNA"/>
</dbReference>
<reference evidence="2 3" key="1">
    <citation type="submission" date="2019-02" db="EMBL/GenBank/DDBJ databases">
        <title>Deep-cultivation of Planctomycetes and their phenomic and genomic characterization uncovers novel biology.</title>
        <authorList>
            <person name="Wiegand S."/>
            <person name="Jogler M."/>
            <person name="Boedeker C."/>
            <person name="Pinto D."/>
            <person name="Vollmers J."/>
            <person name="Rivas-Marin E."/>
            <person name="Kohn T."/>
            <person name="Peeters S.H."/>
            <person name="Heuer A."/>
            <person name="Rast P."/>
            <person name="Oberbeckmann S."/>
            <person name="Bunk B."/>
            <person name="Jeske O."/>
            <person name="Meyerdierks A."/>
            <person name="Storesund J.E."/>
            <person name="Kallscheuer N."/>
            <person name="Luecker S."/>
            <person name="Lage O.M."/>
            <person name="Pohl T."/>
            <person name="Merkel B.J."/>
            <person name="Hornburger P."/>
            <person name="Mueller R.-W."/>
            <person name="Bruemmer F."/>
            <person name="Labrenz M."/>
            <person name="Spormann A.M."/>
            <person name="Op Den Camp H."/>
            <person name="Overmann J."/>
            <person name="Amann R."/>
            <person name="Jetten M.S.M."/>
            <person name="Mascher T."/>
            <person name="Medema M.H."/>
            <person name="Devos D.P."/>
            <person name="Kaster A.-K."/>
            <person name="Ovreas L."/>
            <person name="Rohde M."/>
            <person name="Galperin M.Y."/>
            <person name="Jogler C."/>
        </authorList>
    </citation>
    <scope>NUCLEOTIDE SEQUENCE [LARGE SCALE GENOMIC DNA]</scope>
    <source>
        <strain evidence="2 3">Pla123a</strain>
    </source>
</reference>
<comment type="caution">
    <text evidence="2">The sequence shown here is derived from an EMBL/GenBank/DDBJ whole genome shotgun (WGS) entry which is preliminary data.</text>
</comment>
<dbReference type="Gene3D" id="3.20.20.150">
    <property type="entry name" value="Divalent-metal-dependent TIM barrel enzymes"/>
    <property type="match status" value="1"/>
</dbReference>
<proteinExistence type="predicted"/>
<dbReference type="GO" id="GO:0016853">
    <property type="term" value="F:isomerase activity"/>
    <property type="evidence" value="ECO:0007669"/>
    <property type="project" value="UniProtKB-KW"/>
</dbReference>
<evidence type="ECO:0000313" key="2">
    <source>
        <dbReference type="EMBL" id="TWT75901.1"/>
    </source>
</evidence>
<dbReference type="PANTHER" id="PTHR12110:SF52">
    <property type="entry name" value="XYLOSE ISOMERASE"/>
    <property type="match status" value="1"/>
</dbReference>
<evidence type="ECO:0000259" key="1">
    <source>
        <dbReference type="Pfam" id="PF01261"/>
    </source>
</evidence>
<evidence type="ECO:0000313" key="3">
    <source>
        <dbReference type="Proteomes" id="UP000318478"/>
    </source>
</evidence>
<dbReference type="InterPro" id="IPR050312">
    <property type="entry name" value="IolE/XylAMocC-like"/>
</dbReference>
<dbReference type="SUPFAM" id="SSF51658">
    <property type="entry name" value="Xylose isomerase-like"/>
    <property type="match status" value="1"/>
</dbReference>
<protein>
    <submittedName>
        <fullName evidence="2">Xylose isomerase-like TIM barrel</fullName>
    </submittedName>
</protein>
<accession>A0A5C5YLR3</accession>
<dbReference type="InterPro" id="IPR013022">
    <property type="entry name" value="Xyl_isomerase-like_TIM-brl"/>
</dbReference>
<gene>
    <name evidence="2" type="ORF">Pla123a_26850</name>
</gene>
<dbReference type="OrthoDB" id="9782626at2"/>
<feature type="domain" description="Xylose isomerase-like TIM barrel" evidence="1">
    <location>
        <begin position="24"/>
        <end position="245"/>
    </location>
</feature>
<keyword evidence="2" id="KW-0413">Isomerase</keyword>
<organism evidence="2 3">
    <name type="scientific">Posidoniimonas polymericola</name>
    <dbReference type="NCBI Taxonomy" id="2528002"/>
    <lineage>
        <taxon>Bacteria</taxon>
        <taxon>Pseudomonadati</taxon>
        <taxon>Planctomycetota</taxon>
        <taxon>Planctomycetia</taxon>
        <taxon>Pirellulales</taxon>
        <taxon>Lacipirellulaceae</taxon>
        <taxon>Posidoniimonas</taxon>
    </lineage>
</organism>
<sequence length="279" mass="30558">MPRLSCSQLSTFRWSLDEDLYHYHKAGFETIGLWRRKLVDFGIERGLELLQDSGLTVASLTWAGGFTGIDGRTFDDSLRDACDAIRLAAHARAENLILFTGGRNGHTTRHAERLLDAALDCLLPLAEAMGVTLALKPMHPACAAEWSFLTGVEEAAEVVRRCDSPRLRLVYDTYQFPLRGDSLAALCDLIPLVSLVQLADARTPHGIDLDRCPLGEGQLPVAETVRALNAAGYTGYFDAELLGPSVEAIDYATLLEHTRQAYDAMICQAEPITAASPNR</sequence>